<evidence type="ECO:0000256" key="5">
    <source>
        <dbReference type="SAM" id="MobiDB-lite"/>
    </source>
</evidence>
<reference evidence="8 9" key="1">
    <citation type="journal article" date="2013" name="Int. J. Syst. Evol. Microbiol.">
        <title>Roseomonas aerophila sp. nov., isolated from air.</title>
        <authorList>
            <person name="Kim S.J."/>
            <person name="Weon H.Y."/>
            <person name="Ahn J.H."/>
            <person name="Hong S.B."/>
            <person name="Seok S.J."/>
            <person name="Whang K.S."/>
            <person name="Kwon S.W."/>
        </authorList>
    </citation>
    <scope>NUCLEOTIDE SEQUENCE [LARGE SCALE GENOMIC DNA]</scope>
    <source>
        <strain evidence="8 9">NBRC 108923</strain>
    </source>
</reference>
<dbReference type="EMBL" id="JACTVA010000025">
    <property type="protein sequence ID" value="MBC9208002.1"/>
    <property type="molecule type" value="Genomic_DNA"/>
</dbReference>
<keyword evidence="2 4" id="KW-0479">Metal-binding</keyword>
<dbReference type="RefSeq" id="WP_187785169.1">
    <property type="nucleotide sequence ID" value="NZ_JACTVA010000025.1"/>
</dbReference>
<dbReference type="PANTHER" id="PTHR30600">
    <property type="entry name" value="CYTOCHROME C PEROXIDASE-RELATED"/>
    <property type="match status" value="1"/>
</dbReference>
<evidence type="ECO:0000313" key="9">
    <source>
        <dbReference type="Proteomes" id="UP000626026"/>
    </source>
</evidence>
<evidence type="ECO:0000313" key="8">
    <source>
        <dbReference type="EMBL" id="MBC9208002.1"/>
    </source>
</evidence>
<dbReference type="Proteomes" id="UP000626026">
    <property type="component" value="Unassembled WGS sequence"/>
</dbReference>
<keyword evidence="6" id="KW-0732">Signal</keyword>
<gene>
    <name evidence="8" type="ORF">IBL26_14245</name>
</gene>
<keyword evidence="1 4" id="KW-0349">Heme</keyword>
<dbReference type="PROSITE" id="PS51007">
    <property type="entry name" value="CYTC"/>
    <property type="match status" value="1"/>
</dbReference>
<dbReference type="InterPro" id="IPR047758">
    <property type="entry name" value="CytoC_perox"/>
</dbReference>
<evidence type="ECO:0000256" key="3">
    <source>
        <dbReference type="ARBA" id="ARBA00023004"/>
    </source>
</evidence>
<dbReference type="Gene3D" id="1.10.760.10">
    <property type="entry name" value="Cytochrome c-like domain"/>
    <property type="match status" value="1"/>
</dbReference>
<organism evidence="8 9">
    <name type="scientific">Teichococcus aerophilus</name>
    <dbReference type="NCBI Taxonomy" id="1224513"/>
    <lineage>
        <taxon>Bacteria</taxon>
        <taxon>Pseudomonadati</taxon>
        <taxon>Pseudomonadota</taxon>
        <taxon>Alphaproteobacteria</taxon>
        <taxon>Acetobacterales</taxon>
        <taxon>Roseomonadaceae</taxon>
        <taxon>Roseomonas</taxon>
    </lineage>
</organism>
<evidence type="ECO:0000256" key="1">
    <source>
        <dbReference type="ARBA" id="ARBA00022617"/>
    </source>
</evidence>
<evidence type="ECO:0000256" key="6">
    <source>
        <dbReference type="SAM" id="SignalP"/>
    </source>
</evidence>
<evidence type="ECO:0000256" key="4">
    <source>
        <dbReference type="PROSITE-ProRule" id="PRU00433"/>
    </source>
</evidence>
<evidence type="ECO:0000256" key="2">
    <source>
        <dbReference type="ARBA" id="ARBA00022723"/>
    </source>
</evidence>
<dbReference type="NCBIfam" id="NF040606">
    <property type="entry name" value="CytoC_perox"/>
    <property type="match status" value="1"/>
</dbReference>
<feature type="signal peptide" evidence="6">
    <location>
        <begin position="1"/>
        <end position="21"/>
    </location>
</feature>
<dbReference type="InterPro" id="IPR036909">
    <property type="entry name" value="Cyt_c-like_dom_sf"/>
</dbReference>
<evidence type="ECO:0000259" key="7">
    <source>
        <dbReference type="PROSITE" id="PS51007"/>
    </source>
</evidence>
<name>A0ABR7RPH1_9PROT</name>
<feature type="domain" description="Cytochrome c" evidence="7">
    <location>
        <begin position="350"/>
        <end position="577"/>
    </location>
</feature>
<dbReference type="PROSITE" id="PS51257">
    <property type="entry name" value="PROKAR_LIPOPROTEIN"/>
    <property type="match status" value="1"/>
</dbReference>
<feature type="chain" id="PRO_5045872388" description="Cytochrome c domain-containing protein" evidence="6">
    <location>
        <begin position="22"/>
        <end position="577"/>
    </location>
</feature>
<proteinExistence type="predicted"/>
<protein>
    <recommendedName>
        <fullName evidence="7">Cytochrome c domain-containing protein</fullName>
    </recommendedName>
</protein>
<comment type="caution">
    <text evidence="8">The sequence shown here is derived from an EMBL/GenBank/DDBJ whole genome shotgun (WGS) entry which is preliminary data.</text>
</comment>
<sequence>MTQRLTLVAASLVALASFGCASRLPDDQPDEVIHIAAQNWSAGQRAWFHHTSQGTKLMPYAWLLALEQPVLSWPAAAPAFIAPAHMARFGFLPSAPSPLNPDTLPIGFARDEFGVQEGSDTPEVVVGLTCAACHTGQVELGRKAIRIEGGPSMVDIGAFQDAIGIAMFLTYGSEPRFDRFASRVLAAANQPDTPQARDALHTRLGLALDRGRTEAGLAERRHIYPVTEGFGRLDALGRGGNFVFATLPNRPENLAVADGPVSYPALWDAPWFDWVQYNGAIRQPLARNVAEALGVRAIVKQGGTPEQIHRSSVRIQNIFDMESLLAGPAPGAGLRAPPWPEDILGPIDRAAAARGQTYFAQLCSGCHQAWDPAAPSAAASTPQVTMVPLQRIGTDPRTAMNFRQRMATLPDGRRVSAAAGLQEATTAVIEGFFEFYQVPAQGPWTDTAGVVRPGRAAMSGNRPNEWRAPAAYRARPLNGIWATAPYLHNGAVPSLYQMLLPGEQRDAVFQVGSRQFNPRDVGFSTVTRPGTFRFDTALPGNSNRGHEFRNGGPGPGIIGPELGEGQRRDIVEYLKTL</sequence>
<feature type="region of interest" description="Disordered" evidence="5">
    <location>
        <begin position="537"/>
        <end position="562"/>
    </location>
</feature>
<dbReference type="InterPro" id="IPR051395">
    <property type="entry name" value="Cytochrome_c_Peroxidase/MauG"/>
</dbReference>
<dbReference type="PANTHER" id="PTHR30600:SF9">
    <property type="entry name" value="BLR7738 PROTEIN"/>
    <property type="match status" value="1"/>
</dbReference>
<dbReference type="Pfam" id="PF21419">
    <property type="entry name" value="RoxA-like_Cyt-c"/>
    <property type="match status" value="1"/>
</dbReference>
<accession>A0ABR7RPH1</accession>
<keyword evidence="9" id="KW-1185">Reference proteome</keyword>
<dbReference type="SUPFAM" id="SSF46626">
    <property type="entry name" value="Cytochrome c"/>
    <property type="match status" value="1"/>
</dbReference>
<dbReference type="InterPro" id="IPR009056">
    <property type="entry name" value="Cyt_c-like_dom"/>
</dbReference>
<keyword evidence="3 4" id="KW-0408">Iron</keyword>